<evidence type="ECO:0000313" key="2">
    <source>
        <dbReference type="Proteomes" id="UP000624404"/>
    </source>
</evidence>
<reference evidence="1" key="1">
    <citation type="submission" date="2020-10" db="EMBL/GenBank/DDBJ databases">
        <authorList>
            <person name="Kusch S."/>
        </authorList>
    </citation>
    <scope>NUCLEOTIDE SEQUENCE</scope>
    <source>
        <strain evidence="1">SwB9</strain>
    </source>
</reference>
<evidence type="ECO:0000313" key="1">
    <source>
        <dbReference type="EMBL" id="CAD6456970.1"/>
    </source>
</evidence>
<protein>
    <submittedName>
        <fullName evidence="1">A5aceaec-27c6-4d0a-8295-c87c12c090fc</fullName>
    </submittedName>
</protein>
<gene>
    <name evidence="1" type="ORF">SCLTRI_LOCUS10556</name>
</gene>
<proteinExistence type="predicted"/>
<dbReference type="AlphaFoldDB" id="A0A8H2ZW91"/>
<comment type="caution">
    <text evidence="1">The sequence shown here is derived from an EMBL/GenBank/DDBJ whole genome shotgun (WGS) entry which is preliminary data.</text>
</comment>
<sequence length="80" mass="8832">MLLTAVGFSCSHPRLIHSLFKVPSNPIPSRNLQPTVDVLSKDSTVFIPNHPNFGTLIMGIMQLINSCEAIVARLMELPFD</sequence>
<dbReference type="EMBL" id="CAJHIA010000037">
    <property type="protein sequence ID" value="CAD6456970.1"/>
    <property type="molecule type" value="Genomic_DNA"/>
</dbReference>
<organism evidence="1 2">
    <name type="scientific">Sclerotinia trifoliorum</name>
    <dbReference type="NCBI Taxonomy" id="28548"/>
    <lineage>
        <taxon>Eukaryota</taxon>
        <taxon>Fungi</taxon>
        <taxon>Dikarya</taxon>
        <taxon>Ascomycota</taxon>
        <taxon>Pezizomycotina</taxon>
        <taxon>Leotiomycetes</taxon>
        <taxon>Helotiales</taxon>
        <taxon>Sclerotiniaceae</taxon>
        <taxon>Sclerotinia</taxon>
    </lineage>
</organism>
<accession>A0A8H2ZW91</accession>
<dbReference type="Proteomes" id="UP000624404">
    <property type="component" value="Unassembled WGS sequence"/>
</dbReference>
<name>A0A8H2ZW91_9HELO</name>
<keyword evidence="2" id="KW-1185">Reference proteome</keyword>